<accession>A0AAV7EFK8</accession>
<dbReference type="Proteomes" id="UP000825729">
    <property type="component" value="Unassembled WGS sequence"/>
</dbReference>
<keyword evidence="1" id="KW-0732">Signal</keyword>
<gene>
    <name evidence="2" type="ORF">H6P81_012664</name>
</gene>
<evidence type="ECO:0000256" key="1">
    <source>
        <dbReference type="ARBA" id="ARBA00022729"/>
    </source>
</evidence>
<dbReference type="GO" id="GO:0001709">
    <property type="term" value="P:cell fate determination"/>
    <property type="evidence" value="ECO:0007669"/>
    <property type="project" value="TreeGrafter"/>
</dbReference>
<name>A0AAV7EFK8_ARIFI</name>
<dbReference type="EMBL" id="JAINDJ010000005">
    <property type="protein sequence ID" value="KAG9446536.1"/>
    <property type="molecule type" value="Genomic_DNA"/>
</dbReference>
<sequence length="159" mass="17727">MGTFSERRFVLPVLMVGLLFFCCGETYYHRRGPSISFHNRKLLEHGGKKTRLEKIGEQCSVDDIQVYQGPTSPLPSGIPTYRVEILNDCGTGCAIGGIHMRCGWFSSARMINPKVFKRLSYDDCLVNDGEALLNGRSLSFQYANTFAYPLTVTSVTCSP</sequence>
<evidence type="ECO:0000313" key="2">
    <source>
        <dbReference type="EMBL" id="KAG9446536.1"/>
    </source>
</evidence>
<dbReference type="PANTHER" id="PTHR33184">
    <property type="entry name" value="PROTEIN TAPETUM DETERMINANT 1-LIKE-RELATED"/>
    <property type="match status" value="1"/>
</dbReference>
<dbReference type="Pfam" id="PF24068">
    <property type="entry name" value="TPD1_C"/>
    <property type="match status" value="1"/>
</dbReference>
<reference evidence="2 3" key="1">
    <citation type="submission" date="2021-07" db="EMBL/GenBank/DDBJ databases">
        <title>The Aristolochia fimbriata genome: insights into angiosperm evolution, floral development and chemical biosynthesis.</title>
        <authorList>
            <person name="Jiao Y."/>
        </authorList>
    </citation>
    <scope>NUCLEOTIDE SEQUENCE [LARGE SCALE GENOMIC DNA]</scope>
    <source>
        <strain evidence="2">IBCAS-2021</strain>
        <tissue evidence="2">Leaf</tissue>
    </source>
</reference>
<dbReference type="PANTHER" id="PTHR33184:SF67">
    <property type="entry name" value="PROTEIN TAPETUM DETERMINANT 1"/>
    <property type="match status" value="1"/>
</dbReference>
<organism evidence="2 3">
    <name type="scientific">Aristolochia fimbriata</name>
    <name type="common">White veined hardy Dutchman's pipe vine</name>
    <dbReference type="NCBI Taxonomy" id="158543"/>
    <lineage>
        <taxon>Eukaryota</taxon>
        <taxon>Viridiplantae</taxon>
        <taxon>Streptophyta</taxon>
        <taxon>Embryophyta</taxon>
        <taxon>Tracheophyta</taxon>
        <taxon>Spermatophyta</taxon>
        <taxon>Magnoliopsida</taxon>
        <taxon>Magnoliidae</taxon>
        <taxon>Piperales</taxon>
        <taxon>Aristolochiaceae</taxon>
        <taxon>Aristolochia</taxon>
    </lineage>
</organism>
<dbReference type="InterPro" id="IPR040361">
    <property type="entry name" value="TPD1"/>
</dbReference>
<protein>
    <recommendedName>
        <fullName evidence="4">TPD1 protein homolog 1-like</fullName>
    </recommendedName>
</protein>
<keyword evidence="3" id="KW-1185">Reference proteome</keyword>
<dbReference type="AlphaFoldDB" id="A0AAV7EFK8"/>
<proteinExistence type="predicted"/>
<evidence type="ECO:0000313" key="3">
    <source>
        <dbReference type="Proteomes" id="UP000825729"/>
    </source>
</evidence>
<comment type="caution">
    <text evidence="2">The sequence shown here is derived from an EMBL/GenBank/DDBJ whole genome shotgun (WGS) entry which is preliminary data.</text>
</comment>
<evidence type="ECO:0008006" key="4">
    <source>
        <dbReference type="Google" id="ProtNLM"/>
    </source>
</evidence>